<dbReference type="GO" id="GO:0016020">
    <property type="term" value="C:membrane"/>
    <property type="evidence" value="ECO:0007669"/>
    <property type="project" value="UniProtKB-SubCell"/>
</dbReference>
<accession>A0A2S8B779</accession>
<keyword evidence="8" id="KW-1185">Reference proteome</keyword>
<dbReference type="EMBL" id="PHFW01000002">
    <property type="protein sequence ID" value="PQM28190.1"/>
    <property type="molecule type" value="Genomic_DNA"/>
</dbReference>
<evidence type="ECO:0000256" key="4">
    <source>
        <dbReference type="ARBA" id="ARBA00022989"/>
    </source>
</evidence>
<keyword evidence="3 6" id="KW-0812">Transmembrane</keyword>
<feature type="transmembrane region" description="Helical" evidence="6">
    <location>
        <begin position="277"/>
        <end position="301"/>
    </location>
</feature>
<dbReference type="Pfam" id="PF13520">
    <property type="entry name" value="AA_permease_2"/>
    <property type="match status" value="1"/>
</dbReference>
<dbReference type="PIRSF" id="PIRSF006060">
    <property type="entry name" value="AA_transporter"/>
    <property type="match status" value="1"/>
</dbReference>
<dbReference type="GO" id="GO:0015171">
    <property type="term" value="F:amino acid transmembrane transporter activity"/>
    <property type="evidence" value="ECO:0007669"/>
    <property type="project" value="TreeGrafter"/>
</dbReference>
<sequence length="509" mass="52925">MTCDRKNGLFVRKSVDQVRIESVDHGLKRSLGPIDLMFLGVGSTIGAGIYVMTGTAAATFAGPAVLISFVIAGFACAFAALCYAELASTMPVSGSSYTYAYATLGEVAAWTMGWLIVLEYGVAGATVAVGFSGYFTSLFGDFGIHIPAVLTTPLIHVADAGTGHVSIDGSVNLVAAAIILLVTVPLLFGVSQSAAVNSVIVTIKAGILVAFVAIGVGAIDPANWVPFIPANEGGFSYGWPGVFRAASVIFFAYIGFETVSTAGAEARNPQRDLPIGILGALTICTLLYISVAAVLTGVVPFRELGVPDPLGVAVEAMHKPWFALVIKLGAVIGLTSVLLVLSYGQSRVFFAMSRDGLMPPLFARLHPKYCTPWGGTIALGLGMAIAAAFLPITLLGDLVSLGTAISFAIICFTVIWLRNLHPEIERPFRVPLGGFRVRGIWIGVTPLAGILLCSAMAGPLLFDVVQKIGAGNPVPAMLLGGHALAGAAIYMLYGRRHSRLGQGLGPGAQ</sequence>
<dbReference type="RefSeq" id="WP_105998448.1">
    <property type="nucleotide sequence ID" value="NZ_CM009578.1"/>
</dbReference>
<feature type="transmembrane region" description="Helical" evidence="6">
    <location>
        <begin position="195"/>
        <end position="217"/>
    </location>
</feature>
<gene>
    <name evidence="7" type="ORF">CVO77_06690</name>
</gene>
<dbReference type="InterPro" id="IPR002293">
    <property type="entry name" value="AA/rel_permease1"/>
</dbReference>
<protein>
    <submittedName>
        <fullName evidence="7">Amino acid permease</fullName>
    </submittedName>
</protein>
<dbReference type="PANTHER" id="PTHR43243">
    <property type="entry name" value="INNER MEMBRANE TRANSPORTER YGJI-RELATED"/>
    <property type="match status" value="1"/>
</dbReference>
<feature type="transmembrane region" description="Helical" evidence="6">
    <location>
        <begin position="64"/>
        <end position="86"/>
    </location>
</feature>
<dbReference type="Proteomes" id="UP000238954">
    <property type="component" value="Chromosome"/>
</dbReference>
<evidence type="ECO:0000313" key="8">
    <source>
        <dbReference type="Proteomes" id="UP000238954"/>
    </source>
</evidence>
<dbReference type="Gene3D" id="1.20.1740.10">
    <property type="entry name" value="Amino acid/polyamine transporter I"/>
    <property type="match status" value="1"/>
</dbReference>
<feature type="transmembrane region" description="Helical" evidence="6">
    <location>
        <begin position="373"/>
        <end position="392"/>
    </location>
</feature>
<dbReference type="PANTHER" id="PTHR43243:SF4">
    <property type="entry name" value="CATIONIC AMINO ACID TRANSPORTER 4"/>
    <property type="match status" value="1"/>
</dbReference>
<evidence type="ECO:0000256" key="1">
    <source>
        <dbReference type="ARBA" id="ARBA00004141"/>
    </source>
</evidence>
<comment type="caution">
    <text evidence="7">The sequence shown here is derived from an EMBL/GenBank/DDBJ whole genome shotgun (WGS) entry which is preliminary data.</text>
</comment>
<feature type="transmembrane region" description="Helical" evidence="6">
    <location>
        <begin position="36"/>
        <end position="58"/>
    </location>
</feature>
<feature type="transmembrane region" description="Helical" evidence="6">
    <location>
        <begin position="439"/>
        <end position="462"/>
    </location>
</feature>
<keyword evidence="4 6" id="KW-1133">Transmembrane helix</keyword>
<dbReference type="AlphaFoldDB" id="A0A2S8B779"/>
<organism evidence="7 8">
    <name type="scientific">Sphingopyxis lindanitolerans</name>
    <dbReference type="NCBI Taxonomy" id="2054227"/>
    <lineage>
        <taxon>Bacteria</taxon>
        <taxon>Pseudomonadati</taxon>
        <taxon>Pseudomonadota</taxon>
        <taxon>Alphaproteobacteria</taxon>
        <taxon>Sphingomonadales</taxon>
        <taxon>Sphingomonadaceae</taxon>
        <taxon>Sphingopyxis</taxon>
    </lineage>
</organism>
<comment type="subcellular location">
    <subcellularLocation>
        <location evidence="1">Membrane</location>
        <topology evidence="1">Multi-pass membrane protein</topology>
    </subcellularLocation>
</comment>
<feature type="transmembrane region" description="Helical" evidence="6">
    <location>
        <begin position="237"/>
        <end position="256"/>
    </location>
</feature>
<evidence type="ECO:0000256" key="6">
    <source>
        <dbReference type="SAM" id="Phobius"/>
    </source>
</evidence>
<evidence type="ECO:0000256" key="3">
    <source>
        <dbReference type="ARBA" id="ARBA00022692"/>
    </source>
</evidence>
<reference evidence="8" key="1">
    <citation type="submission" date="2017-11" db="EMBL/GenBank/DDBJ databases">
        <title>The complete genome sequence of Sphingopyxis pomeranensis sp. nov. strain WS5A3p.</title>
        <authorList>
            <person name="Kaminski M.A."/>
        </authorList>
    </citation>
    <scope>NUCLEOTIDE SEQUENCE [LARGE SCALE GENOMIC DNA]</scope>
    <source>
        <strain evidence="8">WS5A3p</strain>
    </source>
</reference>
<evidence type="ECO:0000256" key="5">
    <source>
        <dbReference type="ARBA" id="ARBA00023136"/>
    </source>
</evidence>
<keyword evidence="2" id="KW-0813">Transport</keyword>
<feature type="transmembrane region" description="Helical" evidence="6">
    <location>
        <begin position="169"/>
        <end position="188"/>
    </location>
</feature>
<name>A0A2S8B779_9SPHN</name>
<feature type="transmembrane region" description="Helical" evidence="6">
    <location>
        <begin position="398"/>
        <end position="418"/>
    </location>
</feature>
<proteinExistence type="predicted"/>
<dbReference type="OrthoDB" id="9804700at2"/>
<feature type="transmembrane region" description="Helical" evidence="6">
    <location>
        <begin position="321"/>
        <end position="344"/>
    </location>
</feature>
<evidence type="ECO:0000256" key="2">
    <source>
        <dbReference type="ARBA" id="ARBA00022448"/>
    </source>
</evidence>
<feature type="transmembrane region" description="Helical" evidence="6">
    <location>
        <begin position="474"/>
        <end position="493"/>
    </location>
</feature>
<keyword evidence="5 6" id="KW-0472">Membrane</keyword>
<evidence type="ECO:0000313" key="7">
    <source>
        <dbReference type="EMBL" id="PQM28190.1"/>
    </source>
</evidence>